<dbReference type="PANTHER" id="PTHR24362">
    <property type="entry name" value="SERINE/THREONINE-PROTEIN KINASE NEK"/>
    <property type="match status" value="1"/>
</dbReference>
<keyword evidence="3" id="KW-1185">Reference proteome</keyword>
<dbReference type="Proteomes" id="UP000683925">
    <property type="component" value="Unassembled WGS sequence"/>
</dbReference>
<dbReference type="Pfam" id="PF00069">
    <property type="entry name" value="Pkinase"/>
    <property type="match status" value="1"/>
</dbReference>
<feature type="domain" description="Protein kinase" evidence="1">
    <location>
        <begin position="151"/>
        <end position="432"/>
    </location>
</feature>
<dbReference type="GO" id="GO:0005524">
    <property type="term" value="F:ATP binding"/>
    <property type="evidence" value="ECO:0007669"/>
    <property type="project" value="InterPro"/>
</dbReference>
<evidence type="ECO:0000259" key="1">
    <source>
        <dbReference type="PROSITE" id="PS50011"/>
    </source>
</evidence>
<dbReference type="OrthoDB" id="308387at2759"/>
<dbReference type="SMART" id="SM00220">
    <property type="entry name" value="S_TKc"/>
    <property type="match status" value="1"/>
</dbReference>
<dbReference type="EMBL" id="CAJJDP010000061">
    <property type="protein sequence ID" value="CAD8173800.1"/>
    <property type="molecule type" value="Genomic_DNA"/>
</dbReference>
<dbReference type="GO" id="GO:0004672">
    <property type="term" value="F:protein kinase activity"/>
    <property type="evidence" value="ECO:0007669"/>
    <property type="project" value="InterPro"/>
</dbReference>
<sequence>MIFQKGVLHEDMDNIKMIPLQQIIEQKQLVPVTIILKLLYQLTLILNTIHYEGKNIGNLRMEELLVREIGELEKLDIFIRQNIIKEDKQNNEQPILNQLKIILIKFGLNPLDINQTEDFEQILLYILRKLNIDLQKDNWREQILSIIYGLEITDVQYFNCGFTYIYRVKVPYYINTTHDQIIIKWIHQKEQTSKRLFEVENYKNLKQQNQLKNINQIDLFCYSLDINNSTLMFLQKYSLTLKDYTKISEGKLMIQEKMKICCKLADELKKLHDKNKIHRDLKPENIMVTGKDTYTDRLYDITVQNINDIDKLQWQIIDFESAIEKGETDDFRGTRNYLPPENMSGKAFKESYDIWQMGLCFLFFITQSEVSYKKDLEQRNAKIQELLNTLKDKKNIGSQSETMYRIISKMVSIKPEERPNLEAVIKELNSAIIN</sequence>
<dbReference type="PROSITE" id="PS50011">
    <property type="entry name" value="PROTEIN_KINASE_DOM"/>
    <property type="match status" value="1"/>
</dbReference>
<evidence type="ECO:0000313" key="2">
    <source>
        <dbReference type="EMBL" id="CAD8173800.1"/>
    </source>
</evidence>
<dbReference type="OMA" id="WIHQKEQ"/>
<name>A0A8S1V999_PAROT</name>
<reference evidence="2" key="1">
    <citation type="submission" date="2021-01" db="EMBL/GenBank/DDBJ databases">
        <authorList>
            <consortium name="Genoscope - CEA"/>
            <person name="William W."/>
        </authorList>
    </citation>
    <scope>NUCLEOTIDE SEQUENCE</scope>
</reference>
<gene>
    <name evidence="2" type="ORF">POCTA_138.1.T0620220</name>
</gene>
<dbReference type="AlphaFoldDB" id="A0A8S1V999"/>
<accession>A0A8S1V999</accession>
<dbReference type="InterPro" id="IPR000719">
    <property type="entry name" value="Prot_kinase_dom"/>
</dbReference>
<dbReference type="PANTHER" id="PTHR24362:SF309">
    <property type="entry name" value="PROTEIN KINASE DOMAIN-CONTAINING PROTEIN"/>
    <property type="match status" value="1"/>
</dbReference>
<evidence type="ECO:0000313" key="3">
    <source>
        <dbReference type="Proteomes" id="UP000683925"/>
    </source>
</evidence>
<protein>
    <recommendedName>
        <fullName evidence="1">Protein kinase domain-containing protein</fullName>
    </recommendedName>
</protein>
<proteinExistence type="predicted"/>
<comment type="caution">
    <text evidence="2">The sequence shown here is derived from an EMBL/GenBank/DDBJ whole genome shotgun (WGS) entry which is preliminary data.</text>
</comment>
<organism evidence="2 3">
    <name type="scientific">Paramecium octaurelia</name>
    <dbReference type="NCBI Taxonomy" id="43137"/>
    <lineage>
        <taxon>Eukaryota</taxon>
        <taxon>Sar</taxon>
        <taxon>Alveolata</taxon>
        <taxon>Ciliophora</taxon>
        <taxon>Intramacronucleata</taxon>
        <taxon>Oligohymenophorea</taxon>
        <taxon>Peniculida</taxon>
        <taxon>Parameciidae</taxon>
        <taxon>Paramecium</taxon>
    </lineage>
</organism>